<proteinExistence type="predicted"/>
<name>D6TQE0_KTERA</name>
<accession>D6TQE0</accession>
<dbReference type="EMBL" id="ADVG01000002">
    <property type="protein sequence ID" value="EFH85788.1"/>
    <property type="molecule type" value="Genomic_DNA"/>
</dbReference>
<sequence length="146" mass="16821">MRKKRLRTINFPVPQKKEILFCLATPEEKAQHNLSWALVVRCSVNPKFGEAISAQLSEGIAFKLPQIIVPISFHRMLGFTSRRQTHLSLAPNPRCQNTHELWRCQHAHRASRVFPSPCAWMGRVDGWGEQYSLTPMRSPCYHLADE</sequence>
<dbReference type="AlphaFoldDB" id="D6TQE0"/>
<reference evidence="1 2" key="1">
    <citation type="journal article" date="2011" name="Stand. Genomic Sci.">
        <title>Non-contiguous finished genome sequence and contextual data of the filamentous soil bacterium Ktedonobacter racemifer type strain (SOSP1-21).</title>
        <authorList>
            <person name="Chang Y.J."/>
            <person name="Land M."/>
            <person name="Hauser L."/>
            <person name="Chertkov O."/>
            <person name="Del Rio T.G."/>
            <person name="Nolan M."/>
            <person name="Copeland A."/>
            <person name="Tice H."/>
            <person name="Cheng J.F."/>
            <person name="Lucas S."/>
            <person name="Han C."/>
            <person name="Goodwin L."/>
            <person name="Pitluck S."/>
            <person name="Ivanova N."/>
            <person name="Ovchinikova G."/>
            <person name="Pati A."/>
            <person name="Chen A."/>
            <person name="Palaniappan K."/>
            <person name="Mavromatis K."/>
            <person name="Liolios K."/>
            <person name="Brettin T."/>
            <person name="Fiebig A."/>
            <person name="Rohde M."/>
            <person name="Abt B."/>
            <person name="Goker M."/>
            <person name="Detter J.C."/>
            <person name="Woyke T."/>
            <person name="Bristow J."/>
            <person name="Eisen J.A."/>
            <person name="Markowitz V."/>
            <person name="Hugenholtz P."/>
            <person name="Kyrpides N.C."/>
            <person name="Klenk H.P."/>
            <person name="Lapidus A."/>
        </authorList>
    </citation>
    <scope>NUCLEOTIDE SEQUENCE [LARGE SCALE GENOMIC DNA]</scope>
    <source>
        <strain evidence="2">DSM 44963</strain>
    </source>
</reference>
<dbReference type="InParanoid" id="D6TQE0"/>
<protein>
    <submittedName>
        <fullName evidence="1">Uncharacterized protein</fullName>
    </submittedName>
</protein>
<evidence type="ECO:0000313" key="2">
    <source>
        <dbReference type="Proteomes" id="UP000004508"/>
    </source>
</evidence>
<evidence type="ECO:0000313" key="1">
    <source>
        <dbReference type="EMBL" id="EFH85788.1"/>
    </source>
</evidence>
<gene>
    <name evidence="1" type="ORF">Krac_7028</name>
</gene>
<dbReference type="Proteomes" id="UP000004508">
    <property type="component" value="Unassembled WGS sequence"/>
</dbReference>
<dbReference type="STRING" id="485913.Krac_7028"/>
<organism evidence="1 2">
    <name type="scientific">Ktedonobacter racemifer DSM 44963</name>
    <dbReference type="NCBI Taxonomy" id="485913"/>
    <lineage>
        <taxon>Bacteria</taxon>
        <taxon>Bacillati</taxon>
        <taxon>Chloroflexota</taxon>
        <taxon>Ktedonobacteria</taxon>
        <taxon>Ktedonobacterales</taxon>
        <taxon>Ktedonobacteraceae</taxon>
        <taxon>Ktedonobacter</taxon>
    </lineage>
</organism>
<comment type="caution">
    <text evidence="1">The sequence shown here is derived from an EMBL/GenBank/DDBJ whole genome shotgun (WGS) entry which is preliminary data.</text>
</comment>
<keyword evidence="2" id="KW-1185">Reference proteome</keyword>